<keyword evidence="3" id="KW-1185">Reference proteome</keyword>
<reference evidence="2" key="1">
    <citation type="submission" date="2021-01" db="EMBL/GenBank/DDBJ databases">
        <title>Adiantum capillus-veneris genome.</title>
        <authorList>
            <person name="Fang Y."/>
            <person name="Liao Q."/>
        </authorList>
    </citation>
    <scope>NUCLEOTIDE SEQUENCE</scope>
    <source>
        <strain evidence="2">H3</strain>
        <tissue evidence="2">Leaf</tissue>
    </source>
</reference>
<evidence type="ECO:0000256" key="1">
    <source>
        <dbReference type="SAM" id="Phobius"/>
    </source>
</evidence>
<dbReference type="Proteomes" id="UP000886520">
    <property type="component" value="Chromosome 17"/>
</dbReference>
<protein>
    <submittedName>
        <fullName evidence="2">Uncharacterized protein</fullName>
    </submittedName>
</protein>
<feature type="transmembrane region" description="Helical" evidence="1">
    <location>
        <begin position="115"/>
        <end position="135"/>
    </location>
</feature>
<evidence type="ECO:0000313" key="3">
    <source>
        <dbReference type="Proteomes" id="UP000886520"/>
    </source>
</evidence>
<keyword evidence="1" id="KW-0472">Membrane</keyword>
<proteinExistence type="predicted"/>
<name>A0A9D4UGI9_ADICA</name>
<dbReference type="AlphaFoldDB" id="A0A9D4UGI9"/>
<dbReference type="OrthoDB" id="1932344at2759"/>
<accession>A0A9D4UGI9</accession>
<feature type="transmembrane region" description="Helical" evidence="1">
    <location>
        <begin position="85"/>
        <end position="103"/>
    </location>
</feature>
<comment type="caution">
    <text evidence="2">The sequence shown here is derived from an EMBL/GenBank/DDBJ whole genome shotgun (WGS) entry which is preliminary data.</text>
</comment>
<dbReference type="EMBL" id="JABFUD020000017">
    <property type="protein sequence ID" value="KAI5067068.1"/>
    <property type="molecule type" value="Genomic_DNA"/>
</dbReference>
<organism evidence="2 3">
    <name type="scientific">Adiantum capillus-veneris</name>
    <name type="common">Maidenhair fern</name>
    <dbReference type="NCBI Taxonomy" id="13818"/>
    <lineage>
        <taxon>Eukaryota</taxon>
        <taxon>Viridiplantae</taxon>
        <taxon>Streptophyta</taxon>
        <taxon>Embryophyta</taxon>
        <taxon>Tracheophyta</taxon>
        <taxon>Polypodiopsida</taxon>
        <taxon>Polypodiidae</taxon>
        <taxon>Polypodiales</taxon>
        <taxon>Pteridineae</taxon>
        <taxon>Pteridaceae</taxon>
        <taxon>Vittarioideae</taxon>
        <taxon>Adiantum</taxon>
    </lineage>
</organism>
<evidence type="ECO:0000313" key="2">
    <source>
        <dbReference type="EMBL" id="KAI5067068.1"/>
    </source>
</evidence>
<gene>
    <name evidence="2" type="ORF">GOP47_0017596</name>
</gene>
<keyword evidence="1" id="KW-1133">Transmembrane helix</keyword>
<sequence>MLPCNSLLPALNSLLQILTNGLDPKSKRLSLRTFTYHDIQALINNRHKLGEEFEFDPNKFLSFEKYERIARQALKNMAICKSKRIGIYILGGMAIIHAFHGIVKKLPYIAKPASIIVRIISPTPIMGSLLGIMGASSWEEKTQLWL</sequence>
<keyword evidence="1" id="KW-0812">Transmembrane</keyword>